<dbReference type="EMBL" id="JAASQI010000003">
    <property type="protein sequence ID" value="NIJ57986.1"/>
    <property type="molecule type" value="Genomic_DNA"/>
</dbReference>
<sequence>MPYETDVYTWNFGDYRISTDRQYLDIEILHEAMRQEAYWARDLEIGRLTQAVRCSLPFGAYDAAGTLVGFCRVVTDGAMFAYLRDVFITSRHRGQGLGVELARRAVGHPDLANVGNWLLRTVDAHGVYARLGFTVTDEPQSYMTLKLPRTPFRQRTAPASTITRPE</sequence>
<dbReference type="PROSITE" id="PS51186">
    <property type="entry name" value="GNAT"/>
    <property type="match status" value="1"/>
</dbReference>
<name>A0ABX0UYG1_9HYPH</name>
<dbReference type="InterPro" id="IPR053144">
    <property type="entry name" value="Acetyltransferase_Butenolide"/>
</dbReference>
<dbReference type="Gene3D" id="3.40.630.30">
    <property type="match status" value="1"/>
</dbReference>
<evidence type="ECO:0000313" key="2">
    <source>
        <dbReference type="EMBL" id="NIJ57986.1"/>
    </source>
</evidence>
<accession>A0ABX0UYG1</accession>
<reference evidence="2 3" key="1">
    <citation type="submission" date="2020-03" db="EMBL/GenBank/DDBJ databases">
        <title>Genomic Encyclopedia of Type Strains, Phase IV (KMG-IV): sequencing the most valuable type-strain genomes for metagenomic binning, comparative biology and taxonomic classification.</title>
        <authorList>
            <person name="Goeker M."/>
        </authorList>
    </citation>
    <scope>NUCLEOTIDE SEQUENCE [LARGE SCALE GENOMIC DNA]</scope>
    <source>
        <strain evidence="2 3">DSM 103870</strain>
    </source>
</reference>
<gene>
    <name evidence="2" type="ORF">FHS82_001822</name>
</gene>
<organism evidence="2 3">
    <name type="scientific">Pseudochelatococcus lubricantis</name>
    <dbReference type="NCBI Taxonomy" id="1538102"/>
    <lineage>
        <taxon>Bacteria</taxon>
        <taxon>Pseudomonadati</taxon>
        <taxon>Pseudomonadota</taxon>
        <taxon>Alphaproteobacteria</taxon>
        <taxon>Hyphomicrobiales</taxon>
        <taxon>Chelatococcaceae</taxon>
        <taxon>Pseudochelatococcus</taxon>
    </lineage>
</organism>
<dbReference type="CDD" id="cd04301">
    <property type="entry name" value="NAT_SF"/>
    <property type="match status" value="1"/>
</dbReference>
<dbReference type="PANTHER" id="PTHR43233">
    <property type="entry name" value="FAMILY N-ACETYLTRANSFERASE, PUTATIVE (AFU_ORTHOLOGUE AFUA_6G03350)-RELATED"/>
    <property type="match status" value="1"/>
</dbReference>
<dbReference type="SUPFAM" id="SSF55729">
    <property type="entry name" value="Acyl-CoA N-acyltransferases (Nat)"/>
    <property type="match status" value="1"/>
</dbReference>
<comment type="caution">
    <text evidence="2">The sequence shown here is derived from an EMBL/GenBank/DDBJ whole genome shotgun (WGS) entry which is preliminary data.</text>
</comment>
<dbReference type="InterPro" id="IPR016181">
    <property type="entry name" value="Acyl_CoA_acyltransferase"/>
</dbReference>
<dbReference type="InterPro" id="IPR000182">
    <property type="entry name" value="GNAT_dom"/>
</dbReference>
<feature type="domain" description="N-acetyltransferase" evidence="1">
    <location>
        <begin position="15"/>
        <end position="148"/>
    </location>
</feature>
<evidence type="ECO:0000259" key="1">
    <source>
        <dbReference type="PROSITE" id="PS51186"/>
    </source>
</evidence>
<evidence type="ECO:0000313" key="3">
    <source>
        <dbReference type="Proteomes" id="UP001429580"/>
    </source>
</evidence>
<keyword evidence="3" id="KW-1185">Reference proteome</keyword>
<dbReference type="PANTHER" id="PTHR43233:SF1">
    <property type="entry name" value="FAMILY N-ACETYLTRANSFERASE, PUTATIVE (AFU_ORTHOLOGUE AFUA_6G03350)-RELATED"/>
    <property type="match status" value="1"/>
</dbReference>
<dbReference type="RefSeq" id="WP_166951171.1">
    <property type="nucleotide sequence ID" value="NZ_JAASQI010000003.1"/>
</dbReference>
<dbReference type="Proteomes" id="UP001429580">
    <property type="component" value="Unassembled WGS sequence"/>
</dbReference>
<protein>
    <submittedName>
        <fullName evidence="2">GNAT superfamily N-acetyltransferase</fullName>
    </submittedName>
</protein>
<proteinExistence type="predicted"/>
<dbReference type="Pfam" id="PF13508">
    <property type="entry name" value="Acetyltransf_7"/>
    <property type="match status" value="1"/>
</dbReference>